<dbReference type="Gene3D" id="1.25.10.10">
    <property type="entry name" value="Leucine-rich Repeat Variant"/>
    <property type="match status" value="2"/>
</dbReference>
<dbReference type="Proteomes" id="UP000475862">
    <property type="component" value="Unassembled WGS sequence"/>
</dbReference>
<dbReference type="SUPFAM" id="SSF48371">
    <property type="entry name" value="ARM repeat"/>
    <property type="match status" value="2"/>
</dbReference>
<sequence>MADEQVELASKDVFVLLGVSVPENLEIGTKRPEQGDTKDIENESVFTLDEDDKVHFMNVVEPLVVDVTPQDDLDNSSTDSLTKKEIEEQRWYNPTLNTGLEKSDFETLKSLLEEIKNTDPTKTLAALVKLKMEKILEGPYQNMFIALNGFKVLINILECNNEDCMENALIIVHEMSQHYGIQCALCKLDAVKPLINILLFKNNYNVKYLASETLQNIAKLRRGRKLIRLSGGIKIMVQMMNVSKHVLSMSLKNMNETNRATVGLMNCCAGTLRQLCRSLKSQKELWETGFVQLLSQLLNSVHSETQISIMSLVAECCRTRSEVVNQKTDIHIRVALKELNILQQVIEFLVSDSTQLAEKAAETILCMFDGDPVIYDILLKYKGMEALFKAIKKFQNDEHVMVLVITLLWKSSLNAKCRQVIERDPIVDFLMELLTYKFDDRVIGYAVATLSELWKSESLRGKLRLIAVPKYLDLLNTSLHSLVLAHVCTALGRASSDPQSMEMIDEAKGFRLIFVLLPSLDVDEFDKYEDFYEPQTIIAAAECLAMIVENTKFTLNPLKGMYEAVCDLVDLLTHKNLDFLAAVCHLIDVIATFEENLKIMVDAGIVENLANLVFTEHTNLRANLCKALGKCCTIGVTARRFSCQQVLDQLIKYTQSEHAVIRDNVPLALSGLSEDPFNCVRIEALGFVPFLKKCIHSNHPKTAMAAVNCLSNVRKASAAIGQYQECTANH</sequence>
<dbReference type="PANTHER" id="PTHR46241">
    <property type="entry name" value="ARMADILLO REPEAT-CONTAINING PROTEIN 4 ARMC4"/>
    <property type="match status" value="1"/>
</dbReference>
<name>A0A6G0T025_APHGL</name>
<evidence type="ECO:0000256" key="1">
    <source>
        <dbReference type="PROSITE-ProRule" id="PRU00259"/>
    </source>
</evidence>
<evidence type="ECO:0000313" key="2">
    <source>
        <dbReference type="EMBL" id="KAE9523929.1"/>
    </source>
</evidence>
<dbReference type="SMART" id="SM00185">
    <property type="entry name" value="ARM"/>
    <property type="match status" value="4"/>
</dbReference>
<keyword evidence="3" id="KW-1185">Reference proteome</keyword>
<evidence type="ECO:0008006" key="4">
    <source>
        <dbReference type="Google" id="ProtNLM"/>
    </source>
</evidence>
<dbReference type="InterPro" id="IPR011989">
    <property type="entry name" value="ARM-like"/>
</dbReference>
<protein>
    <recommendedName>
        <fullName evidence="4">Armadillo repeat-containing domain-containing protein</fullName>
    </recommendedName>
</protein>
<dbReference type="EMBL" id="VYZN01000074">
    <property type="protein sequence ID" value="KAE9523929.1"/>
    <property type="molecule type" value="Genomic_DNA"/>
</dbReference>
<organism evidence="2 3">
    <name type="scientific">Aphis glycines</name>
    <name type="common">Soybean aphid</name>
    <dbReference type="NCBI Taxonomy" id="307491"/>
    <lineage>
        <taxon>Eukaryota</taxon>
        <taxon>Metazoa</taxon>
        <taxon>Ecdysozoa</taxon>
        <taxon>Arthropoda</taxon>
        <taxon>Hexapoda</taxon>
        <taxon>Insecta</taxon>
        <taxon>Pterygota</taxon>
        <taxon>Neoptera</taxon>
        <taxon>Paraneoptera</taxon>
        <taxon>Hemiptera</taxon>
        <taxon>Sternorrhyncha</taxon>
        <taxon>Aphidomorpha</taxon>
        <taxon>Aphidoidea</taxon>
        <taxon>Aphididae</taxon>
        <taxon>Aphidini</taxon>
        <taxon>Aphis</taxon>
        <taxon>Aphis</taxon>
    </lineage>
</organism>
<dbReference type="InterPro" id="IPR016024">
    <property type="entry name" value="ARM-type_fold"/>
</dbReference>
<dbReference type="InterPro" id="IPR000225">
    <property type="entry name" value="Armadillo"/>
</dbReference>
<evidence type="ECO:0000313" key="3">
    <source>
        <dbReference type="Proteomes" id="UP000475862"/>
    </source>
</evidence>
<reference evidence="2 3" key="1">
    <citation type="submission" date="2019-08" db="EMBL/GenBank/DDBJ databases">
        <title>The genome of the soybean aphid Biotype 1, its phylome, world population structure and adaptation to the North American continent.</title>
        <authorList>
            <person name="Giordano R."/>
            <person name="Donthu R.K."/>
            <person name="Hernandez A.G."/>
            <person name="Wright C.L."/>
            <person name="Zimin A.V."/>
        </authorList>
    </citation>
    <scope>NUCLEOTIDE SEQUENCE [LARGE SCALE GENOMIC DNA]</scope>
    <source>
        <tissue evidence="2">Whole aphids</tissue>
    </source>
</reference>
<dbReference type="OrthoDB" id="1683831at2759"/>
<gene>
    <name evidence="2" type="ORF">AGLY_015576</name>
</gene>
<comment type="caution">
    <text evidence="2">The sequence shown here is derived from an EMBL/GenBank/DDBJ whole genome shotgun (WGS) entry which is preliminary data.</text>
</comment>
<dbReference type="PROSITE" id="PS50176">
    <property type="entry name" value="ARM_REPEAT"/>
    <property type="match status" value="1"/>
</dbReference>
<feature type="repeat" description="ARM" evidence="1">
    <location>
        <begin position="189"/>
        <end position="232"/>
    </location>
</feature>
<dbReference type="PANTHER" id="PTHR46241:SF1">
    <property type="entry name" value="OUTER DYNEIN ARM-DOCKING COMPLEX SUBUNIT 2"/>
    <property type="match status" value="1"/>
</dbReference>
<proteinExistence type="predicted"/>
<dbReference type="AlphaFoldDB" id="A0A6G0T025"/>
<accession>A0A6G0T025</accession>